<feature type="region of interest" description="Disordered" evidence="6">
    <location>
        <begin position="1"/>
        <end position="30"/>
    </location>
</feature>
<dbReference type="Pfam" id="PF00850">
    <property type="entry name" value="Hist_deacetyl"/>
    <property type="match status" value="1"/>
</dbReference>
<sequence>MFYNPKDAEHDPVTHYSDSELTEHPEKPRRSKTILSAIKNGFKGVTWVECDREATDEELESVHSAQLVHFINNAWESLYRHSKKEDQELLVSAFPTLSHGVAHIPQALHLQTGHYCFDMSTPIAKNTARLARISAGIAIDSAKRVASSLDEPFRVLRYVLARPPGHHSTREKYGGYCYFNNIALAAQELSKYGKVAILDVDYHHGNGTQDIFYDREDVLFVSIHADPEYEYPWYSGTAEEIGINKGIHCNRNFPLPAETDWEEYKPAFLEAVDLITNFNPRVLLVALGVDTADGEPFCVFHLKPEDYHQMGTTIRNIGKPVFVFQEGGYSDDVTLGSCVSSFLRGLTQC</sequence>
<protein>
    <recommendedName>
        <fullName evidence="7">Histone deacetylase domain-containing protein</fullName>
    </recommendedName>
</protein>
<dbReference type="PRINTS" id="PR01270">
    <property type="entry name" value="HDASUPER"/>
</dbReference>
<dbReference type="InterPro" id="IPR023801">
    <property type="entry name" value="His_deacetylse_dom"/>
</dbReference>
<accession>A0A6B2L8I3</accession>
<comment type="similarity">
    <text evidence="2">Belongs to the histone deacetylase family.</text>
</comment>
<dbReference type="EMBL" id="GIBP01004325">
    <property type="protein sequence ID" value="NDV33294.1"/>
    <property type="molecule type" value="Transcribed_RNA"/>
</dbReference>
<dbReference type="PANTHER" id="PTHR10625">
    <property type="entry name" value="HISTONE DEACETYLASE HDAC1-RELATED"/>
    <property type="match status" value="1"/>
</dbReference>
<name>A0A6B2L8I3_9EUKA</name>
<evidence type="ECO:0000256" key="5">
    <source>
        <dbReference type="ARBA" id="ARBA00022833"/>
    </source>
</evidence>
<evidence type="ECO:0000256" key="1">
    <source>
        <dbReference type="ARBA" id="ARBA00001947"/>
    </source>
</evidence>
<dbReference type="AlphaFoldDB" id="A0A6B2L8I3"/>
<feature type="compositionally biased region" description="Basic and acidic residues" evidence="6">
    <location>
        <begin position="1"/>
        <end position="28"/>
    </location>
</feature>
<evidence type="ECO:0000256" key="4">
    <source>
        <dbReference type="ARBA" id="ARBA00022801"/>
    </source>
</evidence>
<reference evidence="8" key="1">
    <citation type="journal article" date="2020" name="J. Eukaryot. Microbiol.">
        <title>De novo Sequencing, Assembly and Annotation of the Transcriptome for the Free-Living Testate Amoeba Arcella intermedia.</title>
        <authorList>
            <person name="Ribeiro G.M."/>
            <person name="Porfirio-Sousa A.L."/>
            <person name="Maurer-Alcala X.X."/>
            <person name="Katz L.A."/>
            <person name="Lahr D.J.G."/>
        </authorList>
    </citation>
    <scope>NUCLEOTIDE SEQUENCE</scope>
</reference>
<evidence type="ECO:0000256" key="3">
    <source>
        <dbReference type="ARBA" id="ARBA00022723"/>
    </source>
</evidence>
<dbReference type="PANTHER" id="PTHR10625:SF17">
    <property type="entry name" value="HISTONE DEACETYLASE 8"/>
    <property type="match status" value="1"/>
</dbReference>
<proteinExistence type="inferred from homology"/>
<keyword evidence="3" id="KW-0479">Metal-binding</keyword>
<dbReference type="CDD" id="cd10001">
    <property type="entry name" value="HDAC_classII_APAH"/>
    <property type="match status" value="1"/>
</dbReference>
<keyword evidence="5" id="KW-0862">Zinc</keyword>
<evidence type="ECO:0000256" key="6">
    <source>
        <dbReference type="SAM" id="MobiDB-lite"/>
    </source>
</evidence>
<keyword evidence="4" id="KW-0378">Hydrolase</keyword>
<dbReference type="InterPro" id="IPR037138">
    <property type="entry name" value="His_deacetylse_dom_sf"/>
</dbReference>
<dbReference type="GO" id="GO:0040029">
    <property type="term" value="P:epigenetic regulation of gene expression"/>
    <property type="evidence" value="ECO:0007669"/>
    <property type="project" value="TreeGrafter"/>
</dbReference>
<dbReference type="GO" id="GO:0004407">
    <property type="term" value="F:histone deacetylase activity"/>
    <property type="evidence" value="ECO:0007669"/>
    <property type="project" value="TreeGrafter"/>
</dbReference>
<dbReference type="Gene3D" id="3.40.800.20">
    <property type="entry name" value="Histone deacetylase domain"/>
    <property type="match status" value="1"/>
</dbReference>
<comment type="cofactor">
    <cofactor evidence="1">
        <name>Zn(2+)</name>
        <dbReference type="ChEBI" id="CHEBI:29105"/>
    </cofactor>
</comment>
<evidence type="ECO:0000259" key="7">
    <source>
        <dbReference type="Pfam" id="PF00850"/>
    </source>
</evidence>
<dbReference type="GO" id="GO:0016787">
    <property type="term" value="F:hydrolase activity"/>
    <property type="evidence" value="ECO:0007669"/>
    <property type="project" value="UniProtKB-KW"/>
</dbReference>
<dbReference type="SUPFAM" id="SSF52768">
    <property type="entry name" value="Arginase/deacetylase"/>
    <property type="match status" value="1"/>
</dbReference>
<evidence type="ECO:0000313" key="8">
    <source>
        <dbReference type="EMBL" id="NDV33294.1"/>
    </source>
</evidence>
<feature type="domain" description="Histone deacetylase" evidence="7">
    <location>
        <begin position="24"/>
        <end position="344"/>
    </location>
</feature>
<dbReference type="GO" id="GO:0046872">
    <property type="term" value="F:metal ion binding"/>
    <property type="evidence" value="ECO:0007669"/>
    <property type="project" value="UniProtKB-KW"/>
</dbReference>
<dbReference type="InterPro" id="IPR000286">
    <property type="entry name" value="HDACs"/>
</dbReference>
<evidence type="ECO:0000256" key="2">
    <source>
        <dbReference type="ARBA" id="ARBA00005947"/>
    </source>
</evidence>
<organism evidence="8">
    <name type="scientific">Arcella intermedia</name>
    <dbReference type="NCBI Taxonomy" id="1963864"/>
    <lineage>
        <taxon>Eukaryota</taxon>
        <taxon>Amoebozoa</taxon>
        <taxon>Tubulinea</taxon>
        <taxon>Elardia</taxon>
        <taxon>Arcellinida</taxon>
        <taxon>Sphaerothecina</taxon>
        <taxon>Arcellidae</taxon>
        <taxon>Arcella</taxon>
    </lineage>
</organism>
<dbReference type="InterPro" id="IPR023696">
    <property type="entry name" value="Ureohydrolase_dom_sf"/>
</dbReference>